<evidence type="ECO:0000313" key="2">
    <source>
        <dbReference type="WBParaSite" id="ES5_v2.g18377.t1"/>
    </source>
</evidence>
<proteinExistence type="predicted"/>
<sequence length="225" mass="25750">MLNFVAASFIPPKIIKNTNLAEQCFAKSYYKVKWEQPVHYNIEPCAENISDECQLVIARTVTLNLIVFAFRGTISKDQMHPEADATLLELIPWKYNTSFGKVNKHFFYAAENFWHNNIETYLKTYNDSNFAFTGHSIGGAIASLIALKARHLGLVEANKMTLYTFGEPRIGDLQLAKNFQSLIPESYRVIHYSDIVPHLPLCDGIFSDSCKDNPEKPYHQPQEIW</sequence>
<evidence type="ECO:0000313" key="1">
    <source>
        <dbReference type="Proteomes" id="UP000887579"/>
    </source>
</evidence>
<name>A0AC34FMG4_9BILA</name>
<reference evidence="2" key="1">
    <citation type="submission" date="2022-11" db="UniProtKB">
        <authorList>
            <consortium name="WormBaseParasite"/>
        </authorList>
    </citation>
    <scope>IDENTIFICATION</scope>
</reference>
<dbReference type="Proteomes" id="UP000887579">
    <property type="component" value="Unplaced"/>
</dbReference>
<accession>A0AC34FMG4</accession>
<dbReference type="WBParaSite" id="ES5_v2.g18377.t1">
    <property type="protein sequence ID" value="ES5_v2.g18377.t1"/>
    <property type="gene ID" value="ES5_v2.g18377"/>
</dbReference>
<organism evidence="1 2">
    <name type="scientific">Panagrolaimus sp. ES5</name>
    <dbReference type="NCBI Taxonomy" id="591445"/>
    <lineage>
        <taxon>Eukaryota</taxon>
        <taxon>Metazoa</taxon>
        <taxon>Ecdysozoa</taxon>
        <taxon>Nematoda</taxon>
        <taxon>Chromadorea</taxon>
        <taxon>Rhabditida</taxon>
        <taxon>Tylenchina</taxon>
        <taxon>Panagrolaimomorpha</taxon>
        <taxon>Panagrolaimoidea</taxon>
        <taxon>Panagrolaimidae</taxon>
        <taxon>Panagrolaimus</taxon>
    </lineage>
</organism>
<protein>
    <submittedName>
        <fullName evidence="2">Fungal lipase-like domain-containing protein</fullName>
    </submittedName>
</protein>